<proteinExistence type="predicted"/>
<feature type="region of interest" description="Disordered" evidence="1">
    <location>
        <begin position="1"/>
        <end position="32"/>
    </location>
</feature>
<comment type="caution">
    <text evidence="2">The sequence shown here is derived from an EMBL/GenBank/DDBJ whole genome shotgun (WGS) entry which is preliminary data.</text>
</comment>
<dbReference type="PATRIC" id="fig|1127483.3.peg.3611"/>
<reference evidence="2 3" key="1">
    <citation type="journal article" date="2012" name="J. Bacteriol.">
        <title>De Novo Genome Project of Cupriavidus basilensis OR16.</title>
        <authorList>
            <person name="Cserhati M."/>
            <person name="Kriszt B."/>
            <person name="Szoboszlay S."/>
            <person name="Toth A."/>
            <person name="Szabo I."/>
            <person name="Tancsics A."/>
            <person name="Nagy I."/>
            <person name="Horvath B."/>
            <person name="Nagy I."/>
            <person name="Kukolya J."/>
        </authorList>
    </citation>
    <scope>NUCLEOTIDE SEQUENCE [LARGE SCALE GENOMIC DNA]</scope>
    <source>
        <strain evidence="2 3">OR16</strain>
    </source>
</reference>
<evidence type="ECO:0000313" key="2">
    <source>
        <dbReference type="EMBL" id="EHP41719.1"/>
    </source>
</evidence>
<organism evidence="2 3">
    <name type="scientific">Cupriavidus basilensis OR16</name>
    <dbReference type="NCBI Taxonomy" id="1127483"/>
    <lineage>
        <taxon>Bacteria</taxon>
        <taxon>Pseudomonadati</taxon>
        <taxon>Pseudomonadota</taxon>
        <taxon>Betaproteobacteria</taxon>
        <taxon>Burkholderiales</taxon>
        <taxon>Burkholderiaceae</taxon>
        <taxon>Cupriavidus</taxon>
    </lineage>
</organism>
<gene>
    <name evidence="2" type="ORF">OR16_18001</name>
</gene>
<evidence type="ECO:0000313" key="3">
    <source>
        <dbReference type="Proteomes" id="UP000005808"/>
    </source>
</evidence>
<dbReference type="Proteomes" id="UP000005808">
    <property type="component" value="Unassembled WGS sequence"/>
</dbReference>
<dbReference type="EMBL" id="AHJE01000044">
    <property type="protein sequence ID" value="EHP41719.1"/>
    <property type="molecule type" value="Genomic_DNA"/>
</dbReference>
<dbReference type="AlphaFoldDB" id="H1S6Q8"/>
<sequence length="123" mass="13178">MKRSQAAAQRKSIMGEAKQRGSQAERAGQARARLEGMRPAQLVCGACKTAFSTFDAIDAPNLRGIDAVFGGQCPSCGNDVLVFKGEPQAVADAMVAWERMMGADTKLGYQSRDGKHVPFEEGK</sequence>
<name>H1S6Q8_9BURK</name>
<accession>H1S6Q8</accession>
<evidence type="ECO:0000256" key="1">
    <source>
        <dbReference type="SAM" id="MobiDB-lite"/>
    </source>
</evidence>
<protein>
    <submittedName>
        <fullName evidence="2">Uncharacterized protein</fullName>
    </submittedName>
</protein>